<dbReference type="AlphaFoldDB" id="A0A8H7RTR5"/>
<name>A0A8H7RTR5_9FUNG</name>
<evidence type="ECO:0000256" key="1">
    <source>
        <dbReference type="SAM" id="MobiDB-lite"/>
    </source>
</evidence>
<evidence type="ECO:0000313" key="3">
    <source>
        <dbReference type="Proteomes" id="UP000646827"/>
    </source>
</evidence>
<feature type="compositionally biased region" description="Low complexity" evidence="1">
    <location>
        <begin position="169"/>
        <end position="178"/>
    </location>
</feature>
<feature type="region of interest" description="Disordered" evidence="1">
    <location>
        <begin position="72"/>
        <end position="302"/>
    </location>
</feature>
<proteinExistence type="predicted"/>
<reference evidence="2 3" key="1">
    <citation type="submission" date="2020-12" db="EMBL/GenBank/DDBJ databases">
        <title>Metabolic potential, ecology and presence of endohyphal bacteria is reflected in genomic diversity of Mucoromycotina.</title>
        <authorList>
            <person name="Muszewska A."/>
            <person name="Okrasinska A."/>
            <person name="Steczkiewicz K."/>
            <person name="Drgas O."/>
            <person name="Orlowska M."/>
            <person name="Perlinska-Lenart U."/>
            <person name="Aleksandrzak-Piekarczyk T."/>
            <person name="Szatraj K."/>
            <person name="Zielenkiewicz U."/>
            <person name="Pilsyk S."/>
            <person name="Malc E."/>
            <person name="Mieczkowski P."/>
            <person name="Kruszewska J.S."/>
            <person name="Biernat P."/>
            <person name="Pawlowska J."/>
        </authorList>
    </citation>
    <scope>NUCLEOTIDE SEQUENCE [LARGE SCALE GENOMIC DNA]</scope>
    <source>
        <strain evidence="2 3">CBS 142.35</strain>
    </source>
</reference>
<feature type="compositionally biased region" description="Low complexity" evidence="1">
    <location>
        <begin position="147"/>
        <end position="162"/>
    </location>
</feature>
<accession>A0A8H7RTR5</accession>
<feature type="compositionally biased region" description="Basic and acidic residues" evidence="1">
    <location>
        <begin position="283"/>
        <end position="298"/>
    </location>
</feature>
<keyword evidence="3" id="KW-1185">Reference proteome</keyword>
<feature type="compositionally biased region" description="Low complexity" evidence="1">
    <location>
        <begin position="222"/>
        <end position="248"/>
    </location>
</feature>
<dbReference type="OrthoDB" id="2270345at2759"/>
<gene>
    <name evidence="2" type="ORF">INT45_004225</name>
</gene>
<organism evidence="2 3">
    <name type="scientific">Circinella minor</name>
    <dbReference type="NCBI Taxonomy" id="1195481"/>
    <lineage>
        <taxon>Eukaryota</taxon>
        <taxon>Fungi</taxon>
        <taxon>Fungi incertae sedis</taxon>
        <taxon>Mucoromycota</taxon>
        <taxon>Mucoromycotina</taxon>
        <taxon>Mucoromycetes</taxon>
        <taxon>Mucorales</taxon>
        <taxon>Lichtheimiaceae</taxon>
        <taxon>Circinella</taxon>
    </lineage>
</organism>
<dbReference type="EMBL" id="JAEPRB010000283">
    <property type="protein sequence ID" value="KAG2217649.1"/>
    <property type="molecule type" value="Genomic_DNA"/>
</dbReference>
<feature type="compositionally biased region" description="Polar residues" evidence="1">
    <location>
        <begin position="119"/>
        <end position="136"/>
    </location>
</feature>
<comment type="caution">
    <text evidence="2">The sequence shown here is derived from an EMBL/GenBank/DDBJ whole genome shotgun (WGS) entry which is preliminary data.</text>
</comment>
<feature type="compositionally biased region" description="Low complexity" evidence="1">
    <location>
        <begin position="194"/>
        <end position="210"/>
    </location>
</feature>
<protein>
    <submittedName>
        <fullName evidence="2">Uncharacterized protein</fullName>
    </submittedName>
</protein>
<sequence length="328" mass="35628">MLDNNSKTLSTNGKRPPLRLKKIFCPSMHHRTSKDSHLQEMAISPPLMSPPQPMIHSNNRIYSLVSPTRPTHPSLFMGSGGDNDHDDSVNNQNKRPPVLNSVPPRVSSMPKHRVPRRSTIGTPSNISLHQNKTSMASPPEPPKKSPSRPSKLPRPSVSSRATAPPPPSSKKSSGVSSGAGDRRHSFHVPPLQQSSSLLSSINSVSVSSISAEQGHSRLAELASNSSKSASTSSTTLASFSSSSSSSSSTKKKKRNRQSRAAAAATMPPPQPTLQKSRSTPLRRIKEYNVDYDHQSQMERKRKQRELEELIAGGRRGSTLKLSLTPRGL</sequence>
<dbReference type="Proteomes" id="UP000646827">
    <property type="component" value="Unassembled WGS sequence"/>
</dbReference>
<evidence type="ECO:0000313" key="2">
    <source>
        <dbReference type="EMBL" id="KAG2217649.1"/>
    </source>
</evidence>